<gene>
    <name evidence="1" type="ORF">RhiirC2_825146</name>
</gene>
<comment type="caution">
    <text evidence="1">The sequence shown here is derived from an EMBL/GenBank/DDBJ whole genome shotgun (WGS) entry which is preliminary data.</text>
</comment>
<reference evidence="1 2" key="2">
    <citation type="submission" date="2017-10" db="EMBL/GenBank/DDBJ databases">
        <title>Extensive intraspecific genome diversity in a model arbuscular mycorrhizal fungus.</title>
        <authorList>
            <person name="Chen E.C.H."/>
            <person name="Morin E."/>
            <person name="Baudet D."/>
            <person name="Noel J."/>
            <person name="Ndikumana S."/>
            <person name="Charron P."/>
            <person name="St-Onge C."/>
            <person name="Giorgi J."/>
            <person name="Grigoriev I.V."/>
            <person name="Roux C."/>
            <person name="Martin F.M."/>
            <person name="Corradi N."/>
        </authorList>
    </citation>
    <scope>NUCLEOTIDE SEQUENCE [LARGE SCALE GENOMIC DNA]</scope>
    <source>
        <strain evidence="1 2">C2</strain>
    </source>
</reference>
<accession>A0A2N1M7T4</accession>
<reference evidence="1 2" key="1">
    <citation type="submission" date="2016-04" db="EMBL/GenBank/DDBJ databases">
        <title>Genome analyses suggest a sexual origin of heterokaryosis in a supposedly ancient asexual fungus.</title>
        <authorList>
            <person name="Ropars J."/>
            <person name="Sedzielewska K."/>
            <person name="Noel J."/>
            <person name="Charron P."/>
            <person name="Farinelli L."/>
            <person name="Marton T."/>
            <person name="Kruger M."/>
            <person name="Pelin A."/>
            <person name="Brachmann A."/>
            <person name="Corradi N."/>
        </authorList>
    </citation>
    <scope>NUCLEOTIDE SEQUENCE [LARGE SCALE GENOMIC DNA]</scope>
    <source>
        <strain evidence="1 2">C2</strain>
    </source>
</reference>
<dbReference type="AlphaFoldDB" id="A0A2N1M7T4"/>
<organism evidence="1 2">
    <name type="scientific">Rhizophagus irregularis</name>
    <dbReference type="NCBI Taxonomy" id="588596"/>
    <lineage>
        <taxon>Eukaryota</taxon>
        <taxon>Fungi</taxon>
        <taxon>Fungi incertae sedis</taxon>
        <taxon>Mucoromycota</taxon>
        <taxon>Glomeromycotina</taxon>
        <taxon>Glomeromycetes</taxon>
        <taxon>Glomerales</taxon>
        <taxon>Glomeraceae</taxon>
        <taxon>Rhizophagus</taxon>
    </lineage>
</organism>
<sequence length="123" mass="14180">MDQHTIIKINKEIPHNGKPITKIAISPQSRYFVTYSQGDKSFVGWCSKRIRKKDSFTRYIKNNIDPLIGLLLLDNENSQKESDNDDDSGPLIVDDEVQPYNLDLDISDYKVSDEKIIMYEGIK</sequence>
<dbReference type="VEuPathDB" id="FungiDB:FUN_002667"/>
<name>A0A2N1M7T4_9GLOM</name>
<proteinExistence type="predicted"/>
<dbReference type="Proteomes" id="UP000233469">
    <property type="component" value="Unassembled WGS sequence"/>
</dbReference>
<evidence type="ECO:0000313" key="2">
    <source>
        <dbReference type="Proteomes" id="UP000233469"/>
    </source>
</evidence>
<protein>
    <submittedName>
        <fullName evidence="1">Uncharacterized protein</fullName>
    </submittedName>
</protein>
<evidence type="ECO:0000313" key="1">
    <source>
        <dbReference type="EMBL" id="PKK57705.1"/>
    </source>
</evidence>
<dbReference type="EMBL" id="LLXL01004167">
    <property type="protein sequence ID" value="PKK57705.1"/>
    <property type="molecule type" value="Genomic_DNA"/>
</dbReference>
<dbReference type="VEuPathDB" id="FungiDB:RhiirA1_91776"/>